<dbReference type="AlphaFoldDB" id="A0A1J5R8I2"/>
<protein>
    <submittedName>
        <fullName evidence="1">Uncharacterized protein</fullName>
    </submittedName>
</protein>
<dbReference type="EMBL" id="MLJW01000374">
    <property type="protein sequence ID" value="OIQ88388.1"/>
    <property type="molecule type" value="Genomic_DNA"/>
</dbReference>
<sequence length="113" mass="13461">MGKKKKSKSIVVDWYEAASILGFNDDEMNLWIDEERMPFTLEANPESEELEFRAQELNEFSARVYSLVRWGDRDPEWRTLWTSRNRDENAELVCRWVEARQAGVRWRSTMGNV</sequence>
<name>A0A1J5R8I2_9ZZZZ</name>
<accession>A0A1J5R8I2</accession>
<evidence type="ECO:0000313" key="1">
    <source>
        <dbReference type="EMBL" id="OIQ88388.1"/>
    </source>
</evidence>
<comment type="caution">
    <text evidence="1">The sequence shown here is derived from an EMBL/GenBank/DDBJ whole genome shotgun (WGS) entry which is preliminary data.</text>
</comment>
<organism evidence="1">
    <name type="scientific">mine drainage metagenome</name>
    <dbReference type="NCBI Taxonomy" id="410659"/>
    <lineage>
        <taxon>unclassified sequences</taxon>
        <taxon>metagenomes</taxon>
        <taxon>ecological metagenomes</taxon>
    </lineage>
</organism>
<proteinExistence type="predicted"/>
<gene>
    <name evidence="1" type="ORF">GALL_297410</name>
</gene>
<reference evidence="1" key="1">
    <citation type="submission" date="2016-10" db="EMBL/GenBank/DDBJ databases">
        <title>Sequence of Gallionella enrichment culture.</title>
        <authorList>
            <person name="Poehlein A."/>
            <person name="Muehling M."/>
            <person name="Daniel R."/>
        </authorList>
    </citation>
    <scope>NUCLEOTIDE SEQUENCE</scope>
</reference>